<organism evidence="1 2">
    <name type="scientific">Methanobacterium congolense</name>
    <dbReference type="NCBI Taxonomy" id="118062"/>
    <lineage>
        <taxon>Archaea</taxon>
        <taxon>Methanobacteriati</taxon>
        <taxon>Methanobacteriota</taxon>
        <taxon>Methanomada group</taxon>
        <taxon>Methanobacteria</taxon>
        <taxon>Methanobacteriales</taxon>
        <taxon>Methanobacteriaceae</taxon>
        <taxon>Methanobacterium</taxon>
    </lineage>
</organism>
<name>A0A1D3L0J0_9EURY</name>
<sequence length="167" mass="18359">MWDRVKHKFEKFPARMAVARKIVELGLKVGENGKIYCGDVEISDLALARASGVDRRTIKSTVDVILNDDQLSAIFNNIHPAGALLKNIAKNLGFGVVEIEAEAGNPGILAKSTELISREEISIRQAHADDPELEEHPKLTIITEKPVKGELINEFLKIPGVKRVSIS</sequence>
<evidence type="ECO:0000313" key="1">
    <source>
        <dbReference type="EMBL" id="SCG85171.1"/>
    </source>
</evidence>
<gene>
    <name evidence="1" type="ORF">MCBB_0597</name>
</gene>
<dbReference type="STRING" id="118062.MCBB_0597"/>
<reference evidence="1 2" key="1">
    <citation type="submission" date="2016-08" db="EMBL/GenBank/DDBJ databases">
        <authorList>
            <person name="Seilhamer J.J."/>
        </authorList>
    </citation>
    <scope>NUCLEOTIDE SEQUENCE [LARGE SCALE GENOMIC DNA]</scope>
    <source>
        <strain evidence="1">Buetzberg</strain>
    </source>
</reference>
<keyword evidence="2" id="KW-1185">Reference proteome</keyword>
<accession>A0A1D3L0J0</accession>
<dbReference type="KEGG" id="mcub:MCBB_0597"/>
<dbReference type="GeneID" id="30411453"/>
<dbReference type="RefSeq" id="WP_071906365.1">
    <property type="nucleotide sequence ID" value="NZ_LT607756.1"/>
</dbReference>
<dbReference type="InterPro" id="IPR014424">
    <property type="entry name" value="UCP004897_ACT"/>
</dbReference>
<evidence type="ECO:0000313" key="2">
    <source>
        <dbReference type="Proteomes" id="UP000094707"/>
    </source>
</evidence>
<dbReference type="AlphaFoldDB" id="A0A1D3L0J0"/>
<dbReference type="Proteomes" id="UP000094707">
    <property type="component" value="Chromosome I"/>
</dbReference>
<dbReference type="PIRSF" id="PIRSF004897">
    <property type="entry name" value="UCP004897_ACT"/>
    <property type="match status" value="1"/>
</dbReference>
<proteinExistence type="predicted"/>
<dbReference type="EMBL" id="LT607756">
    <property type="protein sequence ID" value="SCG85171.1"/>
    <property type="molecule type" value="Genomic_DNA"/>
</dbReference>
<dbReference type="OrthoDB" id="30884at2157"/>
<dbReference type="PATRIC" id="fig|129848.4.peg.600"/>
<protein>
    <submittedName>
        <fullName evidence="1">Amino acid-binding ACT domain protein</fullName>
    </submittedName>
</protein>